<keyword evidence="3" id="KW-1185">Reference proteome</keyword>
<dbReference type="Pfam" id="PF00583">
    <property type="entry name" value="Acetyltransf_1"/>
    <property type="match status" value="1"/>
</dbReference>
<dbReference type="InterPro" id="IPR016181">
    <property type="entry name" value="Acyl_CoA_acyltransferase"/>
</dbReference>
<dbReference type="Gene3D" id="3.40.630.30">
    <property type="match status" value="1"/>
</dbReference>
<dbReference type="EMBL" id="JANUHB010000003">
    <property type="protein sequence ID" value="MCS0809285.1"/>
    <property type="molecule type" value="Genomic_DNA"/>
</dbReference>
<evidence type="ECO:0000313" key="2">
    <source>
        <dbReference type="EMBL" id="MCS0809285.1"/>
    </source>
</evidence>
<evidence type="ECO:0000313" key="3">
    <source>
        <dbReference type="Proteomes" id="UP001206126"/>
    </source>
</evidence>
<comment type="caution">
    <text evidence="2">The sequence shown here is derived from an EMBL/GenBank/DDBJ whole genome shotgun (WGS) entry which is preliminary data.</text>
</comment>
<dbReference type="CDD" id="cd04301">
    <property type="entry name" value="NAT_SF"/>
    <property type="match status" value="1"/>
</dbReference>
<name>A0ABT2DD95_9BURK</name>
<dbReference type="PROSITE" id="PS51186">
    <property type="entry name" value="GNAT"/>
    <property type="match status" value="1"/>
</dbReference>
<protein>
    <submittedName>
        <fullName evidence="2">GNAT family N-acetyltransferase</fullName>
    </submittedName>
</protein>
<evidence type="ECO:0000259" key="1">
    <source>
        <dbReference type="PROSITE" id="PS51186"/>
    </source>
</evidence>
<dbReference type="Proteomes" id="UP001206126">
    <property type="component" value="Unassembled WGS sequence"/>
</dbReference>
<accession>A0ABT2DD95</accession>
<sequence>MTRAYRSPGPADVSAILGVQRECYPAALREDRQTVEQRIAAARDFCWVAHDEQGLFAYLFAYPSTLGRVTPLGGLFHVQPGGDTLYLHDLAVSRRAARSGAGSNLVELAVASALARGFTHAALVAVQGSQPFWEQHGFVLHDAADATQAANLQTYPGTAVYMRRPLRSNK</sequence>
<dbReference type="InterPro" id="IPR000182">
    <property type="entry name" value="GNAT_dom"/>
</dbReference>
<organism evidence="2 3">
    <name type="scientific">Massilia agilis</name>
    <dbReference type="NCBI Taxonomy" id="1811226"/>
    <lineage>
        <taxon>Bacteria</taxon>
        <taxon>Pseudomonadati</taxon>
        <taxon>Pseudomonadota</taxon>
        <taxon>Betaproteobacteria</taxon>
        <taxon>Burkholderiales</taxon>
        <taxon>Oxalobacteraceae</taxon>
        <taxon>Telluria group</taxon>
        <taxon>Massilia</taxon>
    </lineage>
</organism>
<dbReference type="SUPFAM" id="SSF55729">
    <property type="entry name" value="Acyl-CoA N-acyltransferases (Nat)"/>
    <property type="match status" value="1"/>
</dbReference>
<gene>
    <name evidence="2" type="ORF">NX774_15280</name>
</gene>
<feature type="domain" description="N-acetyltransferase" evidence="1">
    <location>
        <begin position="3"/>
        <end position="167"/>
    </location>
</feature>
<dbReference type="RefSeq" id="WP_258823097.1">
    <property type="nucleotide sequence ID" value="NZ_JANUHB010000003.1"/>
</dbReference>
<proteinExistence type="predicted"/>
<reference evidence="2 3" key="1">
    <citation type="submission" date="2022-08" db="EMBL/GenBank/DDBJ databases">
        <title>Reclassification of Massilia species as members of the genera Telluria, Duganella, Pseudoduganella, Mokoshia gen. nov. and Zemynaea gen. nov. using orthogonal and non-orthogonal genome-based approaches.</title>
        <authorList>
            <person name="Bowman J.P."/>
        </authorList>
    </citation>
    <scope>NUCLEOTIDE SEQUENCE [LARGE SCALE GENOMIC DNA]</scope>
    <source>
        <strain evidence="2 3">JCM 31605</strain>
    </source>
</reference>